<keyword evidence="2 16" id="KW-0813">Transport</keyword>
<dbReference type="Pfam" id="PF02421">
    <property type="entry name" value="FeoB_N"/>
    <property type="match status" value="1"/>
</dbReference>
<dbReference type="Pfam" id="PF07664">
    <property type="entry name" value="FeoB_C"/>
    <property type="match status" value="1"/>
</dbReference>
<keyword evidence="19" id="KW-1185">Reference proteome</keyword>
<name>A0A7G9GZ81_9FUSO</name>
<evidence type="ECO:0000256" key="12">
    <source>
        <dbReference type="ARBA" id="ARBA00031200"/>
    </source>
</evidence>
<keyword evidence="7 16" id="KW-1133">Transmembrane helix</keyword>
<dbReference type="InterPro" id="IPR027417">
    <property type="entry name" value="P-loop_NTPase"/>
</dbReference>
<evidence type="ECO:0000256" key="3">
    <source>
        <dbReference type="ARBA" id="ARBA00022475"/>
    </source>
</evidence>
<comment type="similarity">
    <text evidence="16">Belongs to the TRAFAC class TrmE-Era-EngA-EngB-Septin-like GTPase superfamily. FeoB GTPase (TC 9.A.8) family.</text>
</comment>
<organism evidence="18 19">
    <name type="scientific">Fusobacterium hominis</name>
    <dbReference type="NCBI Taxonomy" id="2764326"/>
    <lineage>
        <taxon>Bacteria</taxon>
        <taxon>Fusobacteriati</taxon>
        <taxon>Fusobacteriota</taxon>
        <taxon>Fusobacteriia</taxon>
        <taxon>Fusobacteriales</taxon>
        <taxon>Fusobacteriaceae</taxon>
        <taxon>Fusobacterium</taxon>
    </lineage>
</organism>
<dbReference type="EMBL" id="CP060637">
    <property type="protein sequence ID" value="QNM16113.1"/>
    <property type="molecule type" value="Genomic_DNA"/>
</dbReference>
<dbReference type="Pfam" id="PF07670">
    <property type="entry name" value="Gate"/>
    <property type="match status" value="2"/>
</dbReference>
<feature type="transmembrane region" description="Helical" evidence="16">
    <location>
        <begin position="522"/>
        <end position="539"/>
    </location>
</feature>
<dbReference type="InterPro" id="IPR003373">
    <property type="entry name" value="Fe2_transport_prot-B"/>
</dbReference>
<keyword evidence="6 14" id="KW-0547">Nucleotide-binding</keyword>
<dbReference type="SUPFAM" id="SSF52540">
    <property type="entry name" value="P-loop containing nucleoside triphosphate hydrolases"/>
    <property type="match status" value="1"/>
</dbReference>
<keyword evidence="10 14" id="KW-0342">GTP-binding</keyword>
<dbReference type="PANTHER" id="PTHR43185:SF1">
    <property type="entry name" value="FE(2+) TRANSPORTER FEOB"/>
    <property type="match status" value="1"/>
</dbReference>
<dbReference type="InterPro" id="IPR005225">
    <property type="entry name" value="Small_GTP-bd"/>
</dbReference>
<comment type="caution">
    <text evidence="16">Lacks conserved residue(s) required for the propagation of feature annotation.</text>
</comment>
<dbReference type="InterPro" id="IPR050860">
    <property type="entry name" value="FeoB_GTPase"/>
</dbReference>
<protein>
    <recommendedName>
        <fullName evidence="12 13">Ferrous iron transport protein B</fullName>
    </recommendedName>
</protein>
<evidence type="ECO:0000256" key="5">
    <source>
        <dbReference type="ARBA" id="ARBA00022692"/>
    </source>
</evidence>
<dbReference type="InterPro" id="IPR041069">
    <property type="entry name" value="FeoB_Cyto"/>
</dbReference>
<sequence>MIKLAFAGNPNVGKSALINAIAGSNLTVGNWPGVTVEKKEARFTYKGEEIELVDLPGVYSLSPYSLEEKITRDFILEEKPDVVINVVDSTNLERNLYLSYLIKELDKPTIMALNFCDEFDKLKYKLNKKEFEQVMEMDAVRVSALKKIGITELMEKAMELSKKGKEKKYTLPFDRTTTSLIRRIECQISSDKSFEKAIKDYSSEFLAIKLIERDKHIIEKLKTKYGIDAQGKFEDEILNLEDKYDNDSETILAEQRYGAVNGVLAKTFTTSIKSRLDFTDKVDKILLNRVIGLPLFILIMAGVMAIVFNGSAPFIDWVDGFFGDFVAKYVGVLVEGTPDWLHSLIIDGIIGGVGGVLTFVPVMVFLYFFLAILEESGYMSRVAFLMDKIMRKLGLNGKSFVPMVVGFGCTVPAIYASRTLEDETSRKMTAAMTPFMSCGARLPVYGLFTAAFFGAKGGIIVVSLYLLGILIAILVGTVLKRFREFKVDEKALLIELPPYRIPSLKVILNSTWLRISSYIKRAGTVILGIMLILWALTYFPGKGDPNKSYIAKFGHSFSTIMAPTGFGDKWEVVAAIPPSIAAKEVVVGFLAQVLSTDEATVEEEEVEEYNFKEDLVDQVKGFIGAIKDSGVAMVSMDVKGLFSTPDTDEIEEEGRGIVQATANLWPNDNLAPLRAYSFMAFILLVVPCVATLGAIKHEFGWNFLGKIIGIMLVVPYVVSVLIFQIGKLFM</sequence>
<feature type="binding site" evidence="14">
    <location>
        <begin position="33"/>
        <end position="37"/>
    </location>
    <ligand>
        <name>GTP</name>
        <dbReference type="ChEBI" id="CHEBI:37565"/>
        <label>1</label>
    </ligand>
</feature>
<accession>A0A7G9GZ81</accession>
<dbReference type="InterPro" id="IPR030389">
    <property type="entry name" value="G_FEOB_dom"/>
</dbReference>
<feature type="transmembrane region" description="Helical" evidence="16">
    <location>
        <begin position="393"/>
        <end position="415"/>
    </location>
</feature>
<keyword evidence="4 16" id="KW-0410">Iron transport</keyword>
<reference evidence="18 19" key="1">
    <citation type="submission" date="2020-08" db="EMBL/GenBank/DDBJ databases">
        <authorList>
            <person name="Liu C."/>
            <person name="Sun Q."/>
        </authorList>
    </citation>
    <scope>NUCLEOTIDE SEQUENCE [LARGE SCALE GENOMIC DNA]</scope>
    <source>
        <strain evidence="18 19">NSJ-57</strain>
    </source>
</reference>
<dbReference type="GO" id="GO:0005525">
    <property type="term" value="F:GTP binding"/>
    <property type="evidence" value="ECO:0007669"/>
    <property type="project" value="UniProtKB-KW"/>
</dbReference>
<dbReference type="GO" id="GO:0046872">
    <property type="term" value="F:metal ion binding"/>
    <property type="evidence" value="ECO:0007669"/>
    <property type="project" value="UniProtKB-KW"/>
</dbReference>
<dbReference type="Gene3D" id="3.40.50.300">
    <property type="entry name" value="P-loop containing nucleotide triphosphate hydrolases"/>
    <property type="match status" value="1"/>
</dbReference>
<dbReference type="GO" id="GO:0015093">
    <property type="term" value="F:ferrous iron transmembrane transporter activity"/>
    <property type="evidence" value="ECO:0007669"/>
    <property type="project" value="UniProtKB-UniRule"/>
</dbReference>
<comment type="subcellular location">
    <subcellularLocation>
        <location evidence="16">Cell inner membrane</location>
        <topology evidence="16">Multi-pass membrane protein</topology>
    </subcellularLocation>
    <subcellularLocation>
        <location evidence="1">Cell membrane</location>
        <topology evidence="1">Multi-pass membrane protein</topology>
    </subcellularLocation>
</comment>
<proteinExistence type="inferred from homology"/>
<feature type="binding site" evidence="14">
    <location>
        <begin position="8"/>
        <end position="15"/>
    </location>
    <ligand>
        <name>GTP</name>
        <dbReference type="ChEBI" id="CHEBI:37565"/>
        <label>1</label>
    </ligand>
</feature>
<evidence type="ECO:0000259" key="17">
    <source>
        <dbReference type="PROSITE" id="PS51711"/>
    </source>
</evidence>
<feature type="binding site" evidence="15">
    <location>
        <position position="19"/>
    </location>
    <ligand>
        <name>Mg(2+)</name>
        <dbReference type="ChEBI" id="CHEBI:18420"/>
        <label>2</label>
    </ligand>
</feature>
<feature type="binding site" evidence="14">
    <location>
        <begin position="54"/>
        <end position="57"/>
    </location>
    <ligand>
        <name>GTP</name>
        <dbReference type="ChEBI" id="CHEBI:37565"/>
        <label>1</label>
    </ligand>
</feature>
<dbReference type="InterPro" id="IPR011640">
    <property type="entry name" value="Fe2_transport_prot_B_C"/>
</dbReference>
<feature type="transmembrane region" description="Helical" evidence="16">
    <location>
        <begin position="290"/>
        <end position="308"/>
    </location>
</feature>
<dbReference type="NCBIfam" id="TIGR00437">
    <property type="entry name" value="feoB"/>
    <property type="match status" value="1"/>
</dbReference>
<feature type="binding site" evidence="15">
    <location>
        <position position="20"/>
    </location>
    <ligand>
        <name>Mg(2+)</name>
        <dbReference type="ChEBI" id="CHEBI:18420"/>
        <label>2</label>
    </ligand>
</feature>
<dbReference type="NCBIfam" id="TIGR00231">
    <property type="entry name" value="small_GTP"/>
    <property type="match status" value="1"/>
</dbReference>
<feature type="transmembrane region" description="Helical" evidence="16">
    <location>
        <begin position="457"/>
        <end position="479"/>
    </location>
</feature>
<evidence type="ECO:0000256" key="1">
    <source>
        <dbReference type="ARBA" id="ARBA00004651"/>
    </source>
</evidence>
<dbReference type="KEGG" id="fho:H9Q81_04690"/>
<feature type="transmembrane region" description="Helical" evidence="16">
    <location>
        <begin position="675"/>
        <end position="695"/>
    </location>
</feature>
<evidence type="ECO:0000256" key="6">
    <source>
        <dbReference type="ARBA" id="ARBA00022741"/>
    </source>
</evidence>
<evidence type="ECO:0000256" key="7">
    <source>
        <dbReference type="ARBA" id="ARBA00022989"/>
    </source>
</evidence>
<keyword evidence="3" id="KW-1003">Cell membrane</keyword>
<dbReference type="PANTHER" id="PTHR43185">
    <property type="entry name" value="FERROUS IRON TRANSPORT PROTEIN B"/>
    <property type="match status" value="1"/>
</dbReference>
<evidence type="ECO:0000256" key="4">
    <source>
        <dbReference type="ARBA" id="ARBA00022496"/>
    </source>
</evidence>
<keyword evidence="8 16" id="KW-0408">Iron</keyword>
<dbReference type="Proteomes" id="UP000515913">
    <property type="component" value="Chromosome"/>
</dbReference>
<evidence type="ECO:0000256" key="15">
    <source>
        <dbReference type="PIRSR" id="PIRSR603373-2"/>
    </source>
</evidence>
<keyword evidence="15" id="KW-0479">Metal-binding</keyword>
<gene>
    <name evidence="18" type="primary">feoB</name>
    <name evidence="18" type="ORF">H9Q81_04690</name>
</gene>
<evidence type="ECO:0000256" key="14">
    <source>
        <dbReference type="PIRSR" id="PIRSR603373-1"/>
    </source>
</evidence>
<dbReference type="AlphaFoldDB" id="A0A7G9GZ81"/>
<feature type="binding site" evidence="14">
    <location>
        <begin position="114"/>
        <end position="117"/>
    </location>
    <ligand>
        <name>GTP</name>
        <dbReference type="ChEBI" id="CHEBI:37565"/>
        <label>1</label>
    </ligand>
</feature>
<keyword evidence="9" id="KW-0406">Ion transport</keyword>
<dbReference type="PROSITE" id="PS51711">
    <property type="entry name" value="G_FEOB"/>
    <property type="match status" value="1"/>
</dbReference>
<evidence type="ECO:0000256" key="11">
    <source>
        <dbReference type="ARBA" id="ARBA00023136"/>
    </source>
</evidence>
<feature type="transmembrane region" description="Helical" evidence="16">
    <location>
        <begin position="349"/>
        <end position="373"/>
    </location>
</feature>
<keyword evidence="5 16" id="KW-0812">Transmembrane</keyword>
<dbReference type="Pfam" id="PF17910">
    <property type="entry name" value="FeoB_Cyto"/>
    <property type="match status" value="1"/>
</dbReference>
<evidence type="ECO:0000313" key="19">
    <source>
        <dbReference type="Proteomes" id="UP000515913"/>
    </source>
</evidence>
<evidence type="ECO:0000313" key="18">
    <source>
        <dbReference type="EMBL" id="QNM16113.1"/>
    </source>
</evidence>
<dbReference type="RefSeq" id="WP_187423216.1">
    <property type="nucleotide sequence ID" value="NZ_CP060637.1"/>
</dbReference>
<dbReference type="CDD" id="cd01879">
    <property type="entry name" value="FeoB"/>
    <property type="match status" value="1"/>
</dbReference>
<feature type="domain" description="FeoB-type G" evidence="17">
    <location>
        <begin position="1"/>
        <end position="163"/>
    </location>
</feature>
<keyword evidence="11 16" id="KW-0472">Membrane</keyword>
<dbReference type="GO" id="GO:0005886">
    <property type="term" value="C:plasma membrane"/>
    <property type="evidence" value="ECO:0007669"/>
    <property type="project" value="UniProtKB-SubCell"/>
</dbReference>
<evidence type="ECO:0000256" key="13">
    <source>
        <dbReference type="NCBIfam" id="TIGR00437"/>
    </source>
</evidence>
<evidence type="ECO:0000256" key="9">
    <source>
        <dbReference type="ARBA" id="ARBA00023065"/>
    </source>
</evidence>
<keyword evidence="15" id="KW-0460">Magnesium</keyword>
<evidence type="ECO:0000256" key="2">
    <source>
        <dbReference type="ARBA" id="ARBA00022448"/>
    </source>
</evidence>
<feature type="binding site" evidence="15">
    <location>
        <position position="23"/>
    </location>
    <ligand>
        <name>Mg(2+)</name>
        <dbReference type="ChEBI" id="CHEBI:18420"/>
        <label>2</label>
    </ligand>
</feature>
<dbReference type="InterPro" id="IPR011642">
    <property type="entry name" value="Gate_dom"/>
</dbReference>
<dbReference type="Gene3D" id="1.10.287.1770">
    <property type="match status" value="1"/>
</dbReference>
<evidence type="ECO:0000256" key="10">
    <source>
        <dbReference type="ARBA" id="ARBA00023134"/>
    </source>
</evidence>
<comment type="function">
    <text evidence="16">Probable transporter of a GTP-driven Fe(2+) uptake system.</text>
</comment>
<evidence type="ECO:0000256" key="16">
    <source>
        <dbReference type="RuleBase" id="RU362098"/>
    </source>
</evidence>
<evidence type="ECO:0000256" key="8">
    <source>
        <dbReference type="ARBA" id="ARBA00023004"/>
    </source>
</evidence>
<feature type="transmembrane region" description="Helical" evidence="16">
    <location>
        <begin position="707"/>
        <end position="726"/>
    </location>
</feature>